<evidence type="ECO:0000256" key="2">
    <source>
        <dbReference type="ARBA" id="ARBA00022980"/>
    </source>
</evidence>
<dbReference type="AlphaFoldDB" id="A0A6A4NP01"/>
<dbReference type="OrthoDB" id="275582at2759"/>
<sequence length="106" mass="12222">MRCGSVFLFFYCLSRRVGCHAFTLTPKKYKTVLLKTIPSATKLEIKNFLQSFYNLDVQKVRTLNMKGKKKHHGGSLIAKPDYKKAYVTLNKPLPVTSNLYPLTMQY</sequence>
<gene>
    <name evidence="5" type="ORF">Lalb_Chr22g0353781</name>
</gene>
<dbReference type="Pfam" id="PF00276">
    <property type="entry name" value="Ribosomal_L23"/>
    <property type="match status" value="1"/>
</dbReference>
<keyword evidence="6" id="KW-1185">Reference proteome</keyword>
<dbReference type="GO" id="GO:0005762">
    <property type="term" value="C:mitochondrial large ribosomal subunit"/>
    <property type="evidence" value="ECO:0007669"/>
    <property type="project" value="TreeGrafter"/>
</dbReference>
<reference evidence="6" key="1">
    <citation type="journal article" date="2020" name="Nat. Commun.">
        <title>Genome sequence of the cluster root forming white lupin.</title>
        <authorList>
            <person name="Hufnagel B."/>
            <person name="Marques A."/>
            <person name="Soriano A."/>
            <person name="Marques L."/>
            <person name="Divol F."/>
            <person name="Doumas P."/>
            <person name="Sallet E."/>
            <person name="Mancinotti D."/>
            <person name="Carrere S."/>
            <person name="Marande W."/>
            <person name="Arribat S."/>
            <person name="Keller J."/>
            <person name="Huneau C."/>
            <person name="Blein T."/>
            <person name="Aime D."/>
            <person name="Laguerre M."/>
            <person name="Taylor J."/>
            <person name="Schubert V."/>
            <person name="Nelson M."/>
            <person name="Geu-Flores F."/>
            <person name="Crespi M."/>
            <person name="Gallardo-Guerrero K."/>
            <person name="Delaux P.-M."/>
            <person name="Salse J."/>
            <person name="Berges H."/>
            <person name="Guyot R."/>
            <person name="Gouzy J."/>
            <person name="Peret B."/>
        </authorList>
    </citation>
    <scope>NUCLEOTIDE SEQUENCE [LARGE SCALE GENOMIC DNA]</scope>
    <source>
        <strain evidence="6">cv. Amiga</strain>
    </source>
</reference>
<evidence type="ECO:0000256" key="3">
    <source>
        <dbReference type="ARBA" id="ARBA00023274"/>
    </source>
</evidence>
<evidence type="ECO:0000256" key="4">
    <source>
        <dbReference type="SAM" id="SignalP"/>
    </source>
</evidence>
<evidence type="ECO:0000313" key="5">
    <source>
        <dbReference type="EMBL" id="KAE9588288.1"/>
    </source>
</evidence>
<comment type="caution">
    <text evidence="5">The sequence shown here is derived from an EMBL/GenBank/DDBJ whole genome shotgun (WGS) entry which is preliminary data.</text>
</comment>
<dbReference type="GO" id="GO:0032543">
    <property type="term" value="P:mitochondrial translation"/>
    <property type="evidence" value="ECO:0007669"/>
    <property type="project" value="TreeGrafter"/>
</dbReference>
<dbReference type="PANTHER" id="PTHR12059">
    <property type="entry name" value="RIBOSOMAL PROTEIN L23-RELATED"/>
    <property type="match status" value="1"/>
</dbReference>
<dbReference type="Gene3D" id="3.30.70.330">
    <property type="match status" value="1"/>
</dbReference>
<accession>A0A6A4NP01</accession>
<dbReference type="InterPro" id="IPR013025">
    <property type="entry name" value="Ribosomal_uL23-like"/>
</dbReference>
<evidence type="ECO:0000313" key="6">
    <source>
        <dbReference type="Proteomes" id="UP000447434"/>
    </source>
</evidence>
<dbReference type="InterPro" id="IPR012678">
    <property type="entry name" value="Ribosomal_uL23/eL15/eS24_sf"/>
</dbReference>
<organism evidence="5 6">
    <name type="scientific">Lupinus albus</name>
    <name type="common">White lupine</name>
    <name type="synonym">Lupinus termis</name>
    <dbReference type="NCBI Taxonomy" id="3870"/>
    <lineage>
        <taxon>Eukaryota</taxon>
        <taxon>Viridiplantae</taxon>
        <taxon>Streptophyta</taxon>
        <taxon>Embryophyta</taxon>
        <taxon>Tracheophyta</taxon>
        <taxon>Spermatophyta</taxon>
        <taxon>Magnoliopsida</taxon>
        <taxon>eudicotyledons</taxon>
        <taxon>Gunneridae</taxon>
        <taxon>Pentapetalae</taxon>
        <taxon>rosids</taxon>
        <taxon>fabids</taxon>
        <taxon>Fabales</taxon>
        <taxon>Fabaceae</taxon>
        <taxon>Papilionoideae</taxon>
        <taxon>50 kb inversion clade</taxon>
        <taxon>genistoids sensu lato</taxon>
        <taxon>core genistoids</taxon>
        <taxon>Genisteae</taxon>
        <taxon>Lupinus</taxon>
    </lineage>
</organism>
<proteinExistence type="inferred from homology"/>
<dbReference type="SUPFAM" id="SSF54189">
    <property type="entry name" value="Ribosomal proteins S24e, L23 and L15e"/>
    <property type="match status" value="1"/>
</dbReference>
<dbReference type="InterPro" id="IPR012677">
    <property type="entry name" value="Nucleotide-bd_a/b_plait_sf"/>
</dbReference>
<dbReference type="GO" id="GO:0003729">
    <property type="term" value="F:mRNA binding"/>
    <property type="evidence" value="ECO:0007669"/>
    <property type="project" value="UniProtKB-ARBA"/>
</dbReference>
<feature type="chain" id="PRO_5025588688" evidence="4">
    <location>
        <begin position="20"/>
        <end position="106"/>
    </location>
</feature>
<keyword evidence="3" id="KW-0687">Ribonucleoprotein</keyword>
<keyword evidence="2 5" id="KW-0689">Ribosomal protein</keyword>
<protein>
    <submittedName>
        <fullName evidence="5">Putative ribosomal protein L25/L23</fullName>
    </submittedName>
</protein>
<evidence type="ECO:0000256" key="1">
    <source>
        <dbReference type="ARBA" id="ARBA00006700"/>
    </source>
</evidence>
<dbReference type="Proteomes" id="UP000447434">
    <property type="component" value="Chromosome 22"/>
</dbReference>
<comment type="similarity">
    <text evidence="1">Belongs to the universal ribosomal protein uL23 family.</text>
</comment>
<feature type="signal peptide" evidence="4">
    <location>
        <begin position="1"/>
        <end position="19"/>
    </location>
</feature>
<name>A0A6A4NP01_LUPAL</name>
<dbReference type="GO" id="GO:0003735">
    <property type="term" value="F:structural constituent of ribosome"/>
    <property type="evidence" value="ECO:0007669"/>
    <property type="project" value="InterPro"/>
</dbReference>
<keyword evidence="4" id="KW-0732">Signal</keyword>
<dbReference type="PANTHER" id="PTHR12059:SF8">
    <property type="entry name" value="50S RIBOSOMAL PROTEIN L23"/>
    <property type="match status" value="1"/>
</dbReference>
<dbReference type="EMBL" id="WOCE01000022">
    <property type="protein sequence ID" value="KAE9588288.1"/>
    <property type="molecule type" value="Genomic_DNA"/>
</dbReference>